<proteinExistence type="predicted"/>
<protein>
    <submittedName>
        <fullName evidence="2">Uncharacterized protein</fullName>
    </submittedName>
</protein>
<organism evidence="2 3">
    <name type="scientific">Lyophyllum shimeji</name>
    <name type="common">Hon-shimeji</name>
    <name type="synonym">Tricholoma shimeji</name>
    <dbReference type="NCBI Taxonomy" id="47721"/>
    <lineage>
        <taxon>Eukaryota</taxon>
        <taxon>Fungi</taxon>
        <taxon>Dikarya</taxon>
        <taxon>Basidiomycota</taxon>
        <taxon>Agaricomycotina</taxon>
        <taxon>Agaricomycetes</taxon>
        <taxon>Agaricomycetidae</taxon>
        <taxon>Agaricales</taxon>
        <taxon>Tricholomatineae</taxon>
        <taxon>Lyophyllaceae</taxon>
        <taxon>Lyophyllum</taxon>
    </lineage>
</organism>
<evidence type="ECO:0000256" key="1">
    <source>
        <dbReference type="SAM" id="MobiDB-lite"/>
    </source>
</evidence>
<feature type="compositionally biased region" description="Low complexity" evidence="1">
    <location>
        <begin position="45"/>
        <end position="55"/>
    </location>
</feature>
<keyword evidence="3" id="KW-1185">Reference proteome</keyword>
<dbReference type="AlphaFoldDB" id="A0A9P3PG60"/>
<dbReference type="InterPro" id="IPR007250">
    <property type="entry name" value="HSP9_HSP12"/>
</dbReference>
<dbReference type="Gene3D" id="6.10.280.100">
    <property type="match status" value="1"/>
</dbReference>
<comment type="caution">
    <text evidence="2">The sequence shown here is derived from an EMBL/GenBank/DDBJ whole genome shotgun (WGS) entry which is preliminary data.</text>
</comment>
<dbReference type="OrthoDB" id="2348401at2759"/>
<sequence>MKPDSQKSMTEQAGDHVKGAMDSAARMMQPNSDKGAGQRMGDALNSSNSSSNNESLADKAKNAMGMGNQK</sequence>
<evidence type="ECO:0000313" key="2">
    <source>
        <dbReference type="EMBL" id="GLB34833.1"/>
    </source>
</evidence>
<gene>
    <name evidence="2" type="ORF">LshimejAT787_0203980</name>
</gene>
<dbReference type="Pfam" id="PF04119">
    <property type="entry name" value="HSP9_HSP12"/>
    <property type="match status" value="1"/>
</dbReference>
<dbReference type="Proteomes" id="UP001063166">
    <property type="component" value="Unassembled WGS sequence"/>
</dbReference>
<dbReference type="EMBL" id="BRPK01000002">
    <property type="protein sequence ID" value="GLB34833.1"/>
    <property type="molecule type" value="Genomic_DNA"/>
</dbReference>
<name>A0A9P3PG60_LYOSH</name>
<feature type="region of interest" description="Disordered" evidence="1">
    <location>
        <begin position="1"/>
        <end position="70"/>
    </location>
</feature>
<accession>A0A9P3PG60</accession>
<feature type="compositionally biased region" description="Polar residues" evidence="1">
    <location>
        <begin position="1"/>
        <end position="11"/>
    </location>
</feature>
<evidence type="ECO:0000313" key="3">
    <source>
        <dbReference type="Proteomes" id="UP001063166"/>
    </source>
</evidence>
<reference evidence="2" key="1">
    <citation type="submission" date="2022-07" db="EMBL/GenBank/DDBJ databases">
        <title>The genome of Lyophyllum shimeji provides insight into the initial evolution of ectomycorrhizal fungal genome.</title>
        <authorList>
            <person name="Kobayashi Y."/>
            <person name="Shibata T."/>
            <person name="Hirakawa H."/>
            <person name="Shigenobu S."/>
            <person name="Nishiyama T."/>
            <person name="Yamada A."/>
            <person name="Hasebe M."/>
            <person name="Kawaguchi M."/>
        </authorList>
    </citation>
    <scope>NUCLEOTIDE SEQUENCE</scope>
    <source>
        <strain evidence="2">AT787</strain>
    </source>
</reference>